<dbReference type="EMBL" id="FRAM01000002">
    <property type="protein sequence ID" value="SHK31954.1"/>
    <property type="molecule type" value="Genomic_DNA"/>
</dbReference>
<dbReference type="OrthoDB" id="9805017at2"/>
<reference evidence="4" key="1">
    <citation type="submission" date="2016-11" db="EMBL/GenBank/DDBJ databases">
        <authorList>
            <person name="Varghese N."/>
            <person name="Submissions S."/>
        </authorList>
    </citation>
    <scope>NUCLEOTIDE SEQUENCE [LARGE SCALE GENOMIC DNA]</scope>
    <source>
        <strain evidence="4">DSM 18016</strain>
    </source>
</reference>
<evidence type="ECO:0000256" key="1">
    <source>
        <dbReference type="ARBA" id="ARBA00022729"/>
    </source>
</evidence>
<accession>A0A1M6RHP7</accession>
<dbReference type="Pfam" id="PF18962">
    <property type="entry name" value="Por_Secre_tail"/>
    <property type="match status" value="1"/>
</dbReference>
<keyword evidence="4" id="KW-1185">Reference proteome</keyword>
<dbReference type="InterPro" id="IPR026444">
    <property type="entry name" value="Secre_tail"/>
</dbReference>
<dbReference type="AlphaFoldDB" id="A0A1M6RHP7"/>
<keyword evidence="1" id="KW-0732">Signal</keyword>
<organism evidence="3 4">
    <name type="scientific">Epilithonimonas mollis</name>
    <dbReference type="NCBI Taxonomy" id="216903"/>
    <lineage>
        <taxon>Bacteria</taxon>
        <taxon>Pseudomonadati</taxon>
        <taxon>Bacteroidota</taxon>
        <taxon>Flavobacteriia</taxon>
        <taxon>Flavobacteriales</taxon>
        <taxon>Weeksellaceae</taxon>
        <taxon>Chryseobacterium group</taxon>
        <taxon>Epilithonimonas</taxon>
    </lineage>
</organism>
<name>A0A1M6RHP7_9FLAO</name>
<protein>
    <submittedName>
        <fullName evidence="3">Por secretion system C-terminal sorting domain-containing protein</fullName>
    </submittedName>
</protein>
<gene>
    <name evidence="3" type="ORF">SAMN05444371_1910</name>
</gene>
<dbReference type="STRING" id="216903.SAMN05444371_1910"/>
<sequence>MKKNFTLFLFFIYCITYSQYIMNLEASQNGADQIKVHLKLYFPTSTSAYLSYNTEINQNIITLNVCYYKSQFGGDTAVAIYDNDFFIDIPNNSNYVLKVNQYTSWNEMTCNYNVLEDTATINFTTAIQGVISLKTSDLLTLDEKIKLFPNPAKNIVNIKLISSFNKIKIFDSSGKLILNIQNSENKIDVSKLTSGIYFIELLNDKGVQRKKLIIQK</sequence>
<dbReference type="NCBIfam" id="TIGR04183">
    <property type="entry name" value="Por_Secre_tail"/>
    <property type="match status" value="1"/>
</dbReference>
<evidence type="ECO:0000313" key="3">
    <source>
        <dbReference type="EMBL" id="SHK31954.1"/>
    </source>
</evidence>
<dbReference type="Proteomes" id="UP000184498">
    <property type="component" value="Unassembled WGS sequence"/>
</dbReference>
<evidence type="ECO:0000313" key="4">
    <source>
        <dbReference type="Proteomes" id="UP000184498"/>
    </source>
</evidence>
<evidence type="ECO:0000259" key="2">
    <source>
        <dbReference type="Pfam" id="PF18962"/>
    </source>
</evidence>
<proteinExistence type="predicted"/>
<feature type="domain" description="Secretion system C-terminal sorting" evidence="2">
    <location>
        <begin position="147"/>
        <end position="214"/>
    </location>
</feature>